<accession>A0A074VW48</accession>
<feature type="region of interest" description="Disordered" evidence="1">
    <location>
        <begin position="1"/>
        <end position="82"/>
    </location>
</feature>
<dbReference type="AlphaFoldDB" id="A0A074VW48"/>
<dbReference type="RefSeq" id="XP_040882048.1">
    <property type="nucleotide sequence ID" value="XM_041027666.1"/>
</dbReference>
<keyword evidence="3" id="KW-1185">Reference proteome</keyword>
<feature type="compositionally biased region" description="Low complexity" evidence="1">
    <location>
        <begin position="13"/>
        <end position="24"/>
    </location>
</feature>
<dbReference type="Proteomes" id="UP000030672">
    <property type="component" value="Unassembled WGS sequence"/>
</dbReference>
<proteinExistence type="predicted"/>
<organism evidence="2 3">
    <name type="scientific">Aureobasidium melanogenum (strain CBS 110374)</name>
    <name type="common">Aureobasidium pullulans var. melanogenum</name>
    <dbReference type="NCBI Taxonomy" id="1043003"/>
    <lineage>
        <taxon>Eukaryota</taxon>
        <taxon>Fungi</taxon>
        <taxon>Dikarya</taxon>
        <taxon>Ascomycota</taxon>
        <taxon>Pezizomycotina</taxon>
        <taxon>Dothideomycetes</taxon>
        <taxon>Dothideomycetidae</taxon>
        <taxon>Dothideales</taxon>
        <taxon>Saccotheciaceae</taxon>
        <taxon>Aureobasidium</taxon>
    </lineage>
</organism>
<dbReference type="EMBL" id="KL584827">
    <property type="protein sequence ID" value="KEQ65025.1"/>
    <property type="molecule type" value="Genomic_DNA"/>
</dbReference>
<dbReference type="HOGENOM" id="CLU_729540_0_0_1"/>
<name>A0A074VW48_AURM1</name>
<reference evidence="2 3" key="1">
    <citation type="journal article" date="2014" name="BMC Genomics">
        <title>Genome sequencing of four Aureobasidium pullulans varieties: biotechnological potential, stress tolerance, and description of new species.</title>
        <authorList>
            <person name="Gostin Ar C."/>
            <person name="Ohm R.A."/>
            <person name="Kogej T."/>
            <person name="Sonjak S."/>
            <person name="Turk M."/>
            <person name="Zajc J."/>
            <person name="Zalar P."/>
            <person name="Grube M."/>
            <person name="Sun H."/>
            <person name="Han J."/>
            <person name="Sharma A."/>
            <person name="Chiniquy J."/>
            <person name="Ngan C.Y."/>
            <person name="Lipzen A."/>
            <person name="Barry K."/>
            <person name="Grigoriev I.V."/>
            <person name="Gunde-Cimerman N."/>
        </authorList>
    </citation>
    <scope>NUCLEOTIDE SEQUENCE [LARGE SCALE GENOMIC DNA]</scope>
    <source>
        <strain evidence="2 3">CBS 110374</strain>
    </source>
</reference>
<evidence type="ECO:0000256" key="1">
    <source>
        <dbReference type="SAM" id="MobiDB-lite"/>
    </source>
</evidence>
<gene>
    <name evidence="2" type="ORF">M437DRAFT_82002</name>
</gene>
<evidence type="ECO:0000313" key="3">
    <source>
        <dbReference type="Proteomes" id="UP000030672"/>
    </source>
</evidence>
<protein>
    <submittedName>
        <fullName evidence="2">Uncharacterized protein</fullName>
    </submittedName>
</protein>
<evidence type="ECO:0000313" key="2">
    <source>
        <dbReference type="EMBL" id="KEQ65025.1"/>
    </source>
</evidence>
<feature type="region of interest" description="Disordered" evidence="1">
    <location>
        <begin position="337"/>
        <end position="379"/>
    </location>
</feature>
<feature type="compositionally biased region" description="Polar residues" evidence="1">
    <location>
        <begin position="360"/>
        <end position="370"/>
    </location>
</feature>
<dbReference type="GeneID" id="63921039"/>
<feature type="compositionally biased region" description="Polar residues" evidence="1">
    <location>
        <begin position="25"/>
        <end position="44"/>
    </location>
</feature>
<sequence>MAGHADSAHRRTSSAVSSVDGAASHNGTEPDSAASASTVPTARSTPFIGPQNHPGIAPQHHPNPLGQSSNNGDIPDGDASQLGDSAFASQLEEVQTQIRMLGSNGPHLPTRNSRYRANLTLPPRADGVDLNELRTIEAEIMFAEYYYHYDPADGPFPASNTPAAIRASGLDVDDVPWGPLEFSHDESDTEENNERIAAEYDRPLVPYYSGSTSNQAFLSTTFDRAARPGTFAGMAIRDADQPTRAPPIMRTGPRFSVDAIAEMRSARAAAASSPTAAPNDNEPNIAALIHAFQTQPAPASAVALSREVEASSSAADDDTVAESPIFPANWVTHTNFSAMLPQQQPAQSAARRRTSRRYNDNYTTSPPSNQHTEEEGDDA</sequence>